<evidence type="ECO:0000256" key="6">
    <source>
        <dbReference type="PIRSR" id="PIRSR623088-3"/>
    </source>
</evidence>
<evidence type="ECO:0000313" key="11">
    <source>
        <dbReference type="Proteomes" id="UP000005408"/>
    </source>
</evidence>
<dbReference type="CDD" id="cd00077">
    <property type="entry name" value="HDc"/>
    <property type="match status" value="1"/>
</dbReference>
<dbReference type="InterPro" id="IPR002073">
    <property type="entry name" value="PDEase_catalytic_dom"/>
</dbReference>
<feature type="binding site" evidence="6">
    <location>
        <position position="660"/>
    </location>
    <ligand>
        <name>Zn(2+)</name>
        <dbReference type="ChEBI" id="CHEBI:29105"/>
        <label>2</label>
    </ligand>
</feature>
<sequence length="958" mass="109029">MINNNPILAEWPGVVNDVSFSPGYPTSRPHSPLILLIRTSPIISRIKRNVIPRTMSSPVRQMTHRRLPPLPGVAPHRRQTQRSPAADMVITGVTCNPALVPHHSSRSVHSSSTMYARSPDLQPETVTQFLFDNPDFLDSFVQQHVLEDKIRQWSQRKHKVQGHNPVALTNGDLIKDQRSNWKNCVQSKKWRILQDLTKDNTTNKARVFTELAACAAESVNADGHNLYLVDEQNQLFLASKSSRNQRAPTACVGRIEPRTSLPAYVAYTKESLLTNSLLGDPRFPLGMGVETERGVSAIAVPLLHGNNLILGVVELYRNYGSMPFSPEEEEVAEMMLVWADICMEYVEMYNSMMKQRKLNDFLLAVTKSIFQDIVSMDTVIMKIMNYAKKLVIADRASLFLVDTKSRELYARIFDTGRVEEHIPQKEIRFPMDRGVAGHVASTGEVLNIADAYTDSRFNRDVDLQTGYRTKSILCMPIYNRGNIIGVVQMVNKIDGVFTKADEESFETFAIYCGLALHHAKLYDKIRRSEQKYRVAVEVLSYHSQCNDEEYMLTKNVPIPSDIPDILDYDYSPWAIDSDHKPVYVLYMMRDIFKMHSQRFDLDDMIRFTLTVRKNYRNVPYHNWAHAFSVAHAMFTVIKTSEHRFTPIECLALYVACLCHDLDHRGKTNAFMVKSASPLAAIYSTSTMEHHHFNHTVTILQNEGHNIFKHLTSAEYKQILSDIRHCILATDLALFFANRSRLQDIADKGEFSWDNADHRRLVMANSMTAADLCSMYKPWKLQVQLVDVIMEEFWQQGDEERSQGLTPMPMMDRQKKNELPHLEVGFLVGICLPCYEVMAQILPETKPMVNGAVANLKKWRELADKEALEKEKEKEREKQTEETQDEVIKEPPVTKPSDDVIVTSEKNTLLPADVLDDSASDTSFLAADKPLPDPPSGRTSNTSVPSEKTVLSSQSEESR</sequence>
<dbReference type="SMART" id="SM00471">
    <property type="entry name" value="HDc"/>
    <property type="match status" value="1"/>
</dbReference>
<evidence type="ECO:0000256" key="7">
    <source>
        <dbReference type="RuleBase" id="RU363067"/>
    </source>
</evidence>
<evidence type="ECO:0000256" key="4">
    <source>
        <dbReference type="ARBA" id="ARBA00022801"/>
    </source>
</evidence>
<dbReference type="GO" id="GO:0007165">
    <property type="term" value="P:signal transduction"/>
    <property type="evidence" value="ECO:0007669"/>
    <property type="project" value="InterPro"/>
</dbReference>
<evidence type="ECO:0000256" key="5">
    <source>
        <dbReference type="PIRSR" id="PIRSR623088-1"/>
    </source>
</evidence>
<keyword evidence="4 7" id="KW-0378">Hydrolase</keyword>
<proteinExistence type="inferred from homology"/>
<dbReference type="Gene3D" id="1.10.1300.10">
    <property type="entry name" value="3'5'-cyclic nucleotide phosphodiesterase, catalytic domain"/>
    <property type="match status" value="1"/>
</dbReference>
<evidence type="ECO:0000256" key="3">
    <source>
        <dbReference type="ARBA" id="ARBA00022723"/>
    </source>
</evidence>
<dbReference type="SMART" id="SM00065">
    <property type="entry name" value="GAF"/>
    <property type="match status" value="2"/>
</dbReference>
<dbReference type="PANTHER" id="PTHR11347">
    <property type="entry name" value="CYCLIC NUCLEOTIDE PHOSPHODIESTERASE"/>
    <property type="match status" value="1"/>
</dbReference>
<dbReference type="GO" id="GO:0004114">
    <property type="term" value="F:3',5'-cyclic-nucleotide phosphodiesterase activity"/>
    <property type="evidence" value="ECO:0007669"/>
    <property type="project" value="InterPro"/>
</dbReference>
<evidence type="ECO:0000259" key="9">
    <source>
        <dbReference type="PROSITE" id="PS51845"/>
    </source>
</evidence>
<dbReference type="InterPro" id="IPR003607">
    <property type="entry name" value="HD/PDEase_dom"/>
</dbReference>
<dbReference type="PROSITE" id="PS00126">
    <property type="entry name" value="PDEASE_I_1"/>
    <property type="match status" value="1"/>
</dbReference>
<organism evidence="10 11">
    <name type="scientific">Magallana gigas</name>
    <name type="common">Pacific oyster</name>
    <name type="synonym">Crassostrea gigas</name>
    <dbReference type="NCBI Taxonomy" id="29159"/>
    <lineage>
        <taxon>Eukaryota</taxon>
        <taxon>Metazoa</taxon>
        <taxon>Spiralia</taxon>
        <taxon>Lophotrochozoa</taxon>
        <taxon>Mollusca</taxon>
        <taxon>Bivalvia</taxon>
        <taxon>Autobranchia</taxon>
        <taxon>Pteriomorphia</taxon>
        <taxon>Ostreida</taxon>
        <taxon>Ostreoidea</taxon>
        <taxon>Ostreidae</taxon>
        <taxon>Magallana</taxon>
    </lineage>
</organism>
<keyword evidence="11" id="KW-1185">Reference proteome</keyword>
<feature type="domain" description="PDEase" evidence="9">
    <location>
        <begin position="545"/>
        <end position="865"/>
    </location>
</feature>
<comment type="cofactor">
    <cofactor evidence="7">
        <name>a divalent metal cation</name>
        <dbReference type="ChEBI" id="CHEBI:60240"/>
    </cofactor>
    <text evidence="7">Binds 2 divalent metal cations per subunit. Site 1 may preferentially bind zinc ions, while site 2 has a preference for magnesium and/or manganese ions.</text>
</comment>
<dbReference type="InterPro" id="IPR023174">
    <property type="entry name" value="PDEase_CS"/>
</dbReference>
<evidence type="ECO:0000256" key="8">
    <source>
        <dbReference type="SAM" id="MobiDB-lite"/>
    </source>
</evidence>
<dbReference type="FunFam" id="1.10.1300.10:FF:000003">
    <property type="entry name" value="Phosphodiesterase"/>
    <property type="match status" value="1"/>
</dbReference>
<dbReference type="EC" id="3.1.4.-" evidence="7"/>
<keyword evidence="3 6" id="KW-0479">Metal-binding</keyword>
<feature type="compositionally biased region" description="Polar residues" evidence="8">
    <location>
        <begin position="936"/>
        <end position="958"/>
    </location>
</feature>
<feature type="active site" description="Proton donor" evidence="5">
    <location>
        <position position="621"/>
    </location>
</feature>
<comment type="similarity">
    <text evidence="1 7">Belongs to the cyclic nucleotide phosphodiesterase family.</text>
</comment>
<feature type="binding site" evidence="6">
    <location>
        <position position="660"/>
    </location>
    <ligand>
        <name>Zn(2+)</name>
        <dbReference type="ChEBI" id="CHEBI:29105"/>
        <label>1</label>
    </ligand>
</feature>
<dbReference type="InterPro" id="IPR029016">
    <property type="entry name" value="GAF-like_dom_sf"/>
</dbReference>
<dbReference type="FunFam" id="3.30.450.40:FF:000067">
    <property type="entry name" value="Phosphodiesterase"/>
    <property type="match status" value="1"/>
</dbReference>
<dbReference type="SUPFAM" id="SSF55781">
    <property type="entry name" value="GAF domain-like"/>
    <property type="match status" value="2"/>
</dbReference>
<dbReference type="InterPro" id="IPR003018">
    <property type="entry name" value="GAF"/>
</dbReference>
<dbReference type="Pfam" id="PF00233">
    <property type="entry name" value="PDEase_I"/>
    <property type="match status" value="1"/>
</dbReference>
<dbReference type="InterPro" id="IPR036971">
    <property type="entry name" value="PDEase_catalytic_dom_sf"/>
</dbReference>
<feature type="region of interest" description="Disordered" evidence="8">
    <location>
        <begin position="64"/>
        <end position="83"/>
    </location>
</feature>
<evidence type="ECO:0000256" key="1">
    <source>
        <dbReference type="ARBA" id="ARBA00007648"/>
    </source>
</evidence>
<dbReference type="Pfam" id="PF01590">
    <property type="entry name" value="GAF"/>
    <property type="match status" value="2"/>
</dbReference>
<feature type="binding site" evidence="6">
    <location>
        <position position="625"/>
    </location>
    <ligand>
        <name>Zn(2+)</name>
        <dbReference type="ChEBI" id="CHEBI:29105"/>
        <label>1</label>
    </ligand>
</feature>
<name>A0A8W8P122_MAGGI</name>
<dbReference type="InterPro" id="IPR023088">
    <property type="entry name" value="PDEase"/>
</dbReference>
<feature type="compositionally biased region" description="Basic and acidic residues" evidence="8">
    <location>
        <begin position="866"/>
        <end position="888"/>
    </location>
</feature>
<dbReference type="PRINTS" id="PR00387">
    <property type="entry name" value="PDIESTERASE1"/>
</dbReference>
<feature type="region of interest" description="Disordered" evidence="8">
    <location>
        <begin position="920"/>
        <end position="958"/>
    </location>
</feature>
<protein>
    <recommendedName>
        <fullName evidence="7">Phosphodiesterase</fullName>
        <ecNumber evidence="7">3.1.4.-</ecNumber>
    </recommendedName>
</protein>
<accession>A0A8W8P122</accession>
<reference evidence="10" key="1">
    <citation type="submission" date="2022-08" db="UniProtKB">
        <authorList>
            <consortium name="EnsemblMetazoa"/>
        </authorList>
    </citation>
    <scope>IDENTIFICATION</scope>
    <source>
        <strain evidence="10">05x7-T-G4-1.051#20</strain>
    </source>
</reference>
<dbReference type="EnsemblMetazoa" id="G92.1">
    <property type="protein sequence ID" value="G92.1:cds"/>
    <property type="gene ID" value="G92"/>
</dbReference>
<dbReference type="GO" id="GO:0046872">
    <property type="term" value="F:metal ion binding"/>
    <property type="evidence" value="ECO:0007669"/>
    <property type="project" value="UniProtKB-KW"/>
</dbReference>
<dbReference type="Proteomes" id="UP000005408">
    <property type="component" value="Unassembled WGS sequence"/>
</dbReference>
<feature type="region of interest" description="Disordered" evidence="8">
    <location>
        <begin position="866"/>
        <end position="903"/>
    </location>
</feature>
<evidence type="ECO:0000313" key="10">
    <source>
        <dbReference type="EnsemblMetazoa" id="G92.1:cds"/>
    </source>
</evidence>
<dbReference type="PROSITE" id="PS51845">
    <property type="entry name" value="PDEASE_I_2"/>
    <property type="match status" value="1"/>
</dbReference>
<dbReference type="AlphaFoldDB" id="A0A8W8P122"/>
<dbReference type="Gene3D" id="3.30.450.40">
    <property type="match status" value="2"/>
</dbReference>
<keyword evidence="2" id="KW-0140">cGMP</keyword>
<feature type="binding site" evidence="6">
    <location>
        <position position="659"/>
    </location>
    <ligand>
        <name>Zn(2+)</name>
        <dbReference type="ChEBI" id="CHEBI:29105"/>
        <label>1</label>
    </ligand>
</feature>
<evidence type="ECO:0000256" key="2">
    <source>
        <dbReference type="ARBA" id="ARBA00022535"/>
    </source>
</evidence>
<feature type="binding site" evidence="6">
    <location>
        <position position="770"/>
    </location>
    <ligand>
        <name>Zn(2+)</name>
        <dbReference type="ChEBI" id="CHEBI:29105"/>
        <label>1</label>
    </ligand>
</feature>
<dbReference type="SUPFAM" id="SSF109604">
    <property type="entry name" value="HD-domain/PDEase-like"/>
    <property type="match status" value="1"/>
</dbReference>